<dbReference type="Pfam" id="PF04578">
    <property type="entry name" value="DUF594"/>
    <property type="match status" value="1"/>
</dbReference>
<dbReference type="Pfam" id="PF13968">
    <property type="entry name" value="DUF4220"/>
    <property type="match status" value="1"/>
</dbReference>
<keyword evidence="1" id="KW-1133">Transmembrane helix</keyword>
<dbReference type="OrthoDB" id="672171at2759"/>
<dbReference type="InterPro" id="IPR007658">
    <property type="entry name" value="DUF594"/>
</dbReference>
<name>A0A1E5UNK5_9POAL</name>
<feature type="transmembrane region" description="Helical" evidence="1">
    <location>
        <begin position="272"/>
        <end position="293"/>
    </location>
</feature>
<feature type="transmembrane region" description="Helical" evidence="1">
    <location>
        <begin position="28"/>
        <end position="51"/>
    </location>
</feature>
<comment type="caution">
    <text evidence="3">The sequence shown here is derived from an EMBL/GenBank/DDBJ whole genome shotgun (WGS) entry which is preliminary data.</text>
</comment>
<feature type="transmembrane region" description="Helical" evidence="1">
    <location>
        <begin position="63"/>
        <end position="82"/>
    </location>
</feature>
<reference evidence="3 4" key="1">
    <citation type="submission" date="2016-09" db="EMBL/GenBank/DDBJ databases">
        <title>The draft genome of Dichanthelium oligosanthes: A C3 panicoid grass species.</title>
        <authorList>
            <person name="Studer A.J."/>
            <person name="Schnable J.C."/>
            <person name="Brutnell T.P."/>
        </authorList>
    </citation>
    <scope>NUCLEOTIDE SEQUENCE [LARGE SCALE GENOMIC DNA]</scope>
    <source>
        <strain evidence="4">cv. Kellogg 1175</strain>
        <tissue evidence="3">Leaf</tissue>
    </source>
</reference>
<accession>A0A1E5UNK5</accession>
<evidence type="ECO:0000313" key="4">
    <source>
        <dbReference type="Proteomes" id="UP000095767"/>
    </source>
</evidence>
<protein>
    <recommendedName>
        <fullName evidence="2">DUF4220 domain-containing protein</fullName>
    </recommendedName>
</protein>
<sequence length="658" mass="75786">MEKQGCRQAHRNDTNIIQSLLHDPRGRVVGIETLMVVGISLLWFIAALGSCRRRSSSRCIRTLVWAVYTLIFLIFTYTIGFMQSSSIKVDLYPCHSSVHSNNLQARIQACVLASESWYSSKLLADYMKHDFDSNESRYDPVSLAGYNYLVRWTGARIRSEPPYYRKQFIATENVVTIEQIWHCDGWLMKSDGGAQLKDVCLSFALFHLIRRRYFGFSCSEAGLQKTRDFIFRGLLAREEEYSRAFEVIQVELSFLYDFFFTKYALMFYREHIIFYLTIISVTLTPLVILAVTHAHGIYHSSNNLTTVEIKNSDIVITVLNLASLALLDMLQLILYWVSDWGKVSLACRYVSRLQWQKNKFMERILAFLCKVTLLSNWQDKIGQYSLLESSQGNPYTRRLKFLFRWSNILYLQDQEKMGVSMGLLLNNRKAGISTKVHAEVKKAIVQSLKTSNGQLSNGSSSLARNGLVEHFWACRQETQIHTILIWHIATCYCEIAPPELELSGSNKQVDVLIHRDVATKLSKYCAYLVVFVPELLPDHQWDTKAIFDEVEKETRELLGSLRTSQDKYQAMKNMGEIEETIFVKGAKLGKQLESITDYSARWKVLADFWSEMILFVAPSDNVRGHIERLTHGGEFITHLWALLTHAGIVEQHKEKQNV</sequence>
<proteinExistence type="predicted"/>
<evidence type="ECO:0000259" key="2">
    <source>
        <dbReference type="Pfam" id="PF13968"/>
    </source>
</evidence>
<dbReference type="EMBL" id="LWDX02069977">
    <property type="protein sequence ID" value="OEL14457.1"/>
    <property type="molecule type" value="Genomic_DNA"/>
</dbReference>
<feature type="transmembrane region" description="Helical" evidence="1">
    <location>
        <begin position="314"/>
        <end position="337"/>
    </location>
</feature>
<dbReference type="InterPro" id="IPR025315">
    <property type="entry name" value="DUF4220"/>
</dbReference>
<feature type="domain" description="DUF4220" evidence="2">
    <location>
        <begin position="160"/>
        <end position="388"/>
    </location>
</feature>
<keyword evidence="4" id="KW-1185">Reference proteome</keyword>
<dbReference type="PANTHER" id="PTHR31325">
    <property type="entry name" value="OS01G0798800 PROTEIN-RELATED"/>
    <property type="match status" value="1"/>
</dbReference>
<keyword evidence="1" id="KW-0472">Membrane</keyword>
<dbReference type="STRING" id="888268.A0A1E5UNK5"/>
<keyword evidence="1" id="KW-0812">Transmembrane</keyword>
<evidence type="ECO:0000256" key="1">
    <source>
        <dbReference type="SAM" id="Phobius"/>
    </source>
</evidence>
<organism evidence="3 4">
    <name type="scientific">Dichanthelium oligosanthes</name>
    <dbReference type="NCBI Taxonomy" id="888268"/>
    <lineage>
        <taxon>Eukaryota</taxon>
        <taxon>Viridiplantae</taxon>
        <taxon>Streptophyta</taxon>
        <taxon>Embryophyta</taxon>
        <taxon>Tracheophyta</taxon>
        <taxon>Spermatophyta</taxon>
        <taxon>Magnoliopsida</taxon>
        <taxon>Liliopsida</taxon>
        <taxon>Poales</taxon>
        <taxon>Poaceae</taxon>
        <taxon>PACMAD clade</taxon>
        <taxon>Panicoideae</taxon>
        <taxon>Panicodae</taxon>
        <taxon>Paniceae</taxon>
        <taxon>Dichantheliinae</taxon>
        <taxon>Dichanthelium</taxon>
    </lineage>
</organism>
<gene>
    <name evidence="3" type="ORF">BAE44_0024525</name>
</gene>
<dbReference type="AlphaFoldDB" id="A0A1E5UNK5"/>
<evidence type="ECO:0000313" key="3">
    <source>
        <dbReference type="EMBL" id="OEL14457.1"/>
    </source>
</evidence>
<dbReference type="Proteomes" id="UP000095767">
    <property type="component" value="Unassembled WGS sequence"/>
</dbReference>